<protein>
    <submittedName>
        <fullName evidence="1">Uncharacterized protein</fullName>
    </submittedName>
</protein>
<reference evidence="1" key="1">
    <citation type="submission" date="2022-10" db="EMBL/GenBank/DDBJ databases">
        <title>The complete genomes of actinobacterial strains from the NBC collection.</title>
        <authorList>
            <person name="Joergensen T.S."/>
            <person name="Alvarez Arevalo M."/>
            <person name="Sterndorff E.B."/>
            <person name="Faurdal D."/>
            <person name="Vuksanovic O."/>
            <person name="Mourched A.-S."/>
            <person name="Charusanti P."/>
            <person name="Shaw S."/>
            <person name="Blin K."/>
            <person name="Weber T."/>
        </authorList>
    </citation>
    <scope>NUCLEOTIDE SEQUENCE</scope>
    <source>
        <strain evidence="1">NBC_00093</strain>
    </source>
</reference>
<sequence length="71" mass="8070">MERVIPYFSRPLIARSLALVAPTWTGPDGRWGVIEETRMGPYAEWFTGDTGRRLLDRLRRRAATSVPVPAE</sequence>
<gene>
    <name evidence="1" type="ORF">OHA22_49275</name>
</gene>
<name>A0AAU2AHJ5_9ACTN</name>
<dbReference type="EMBL" id="CP108222">
    <property type="protein sequence ID" value="WTT22991.1"/>
    <property type="molecule type" value="Genomic_DNA"/>
</dbReference>
<organism evidence="1">
    <name type="scientific">Streptomyces sp. NBC_00093</name>
    <dbReference type="NCBI Taxonomy" id="2975649"/>
    <lineage>
        <taxon>Bacteria</taxon>
        <taxon>Bacillati</taxon>
        <taxon>Actinomycetota</taxon>
        <taxon>Actinomycetes</taxon>
        <taxon>Kitasatosporales</taxon>
        <taxon>Streptomycetaceae</taxon>
        <taxon>Streptomyces</taxon>
    </lineage>
</organism>
<dbReference type="AlphaFoldDB" id="A0AAU2AHJ5"/>
<evidence type="ECO:0000313" key="1">
    <source>
        <dbReference type="EMBL" id="WTT22991.1"/>
    </source>
</evidence>
<accession>A0AAU2AHJ5</accession>
<proteinExistence type="predicted"/>